<evidence type="ECO:0000256" key="1">
    <source>
        <dbReference type="ARBA" id="ARBA00006914"/>
    </source>
</evidence>
<dbReference type="InterPro" id="IPR027417">
    <property type="entry name" value="P-loop_NTPase"/>
</dbReference>
<name>A0A6I8TYY0_AEDAE</name>
<dbReference type="SUPFAM" id="SSF52540">
    <property type="entry name" value="P-loop containing nucleoside triphosphate hydrolases"/>
    <property type="match status" value="1"/>
</dbReference>
<dbReference type="Pfam" id="PF00004">
    <property type="entry name" value="AAA"/>
    <property type="match status" value="1"/>
</dbReference>
<dbReference type="InParanoid" id="A0A6I8TYY0"/>
<sequence>MASSNVPTGLLDVKNMDLNDSDTEISSIVMDCILMENVPVQWSDVAGLGDAKEALTEAVILPIQFSHLHTEEQIPCRRVLLIGPPGTGKTYLAKAVASQASNASFFFIASSDLVSRWMGKSEKLIRSVFELALARQPSIICIDDVDMLCLSRLDNENVRKIKNELLISIQEVGGNEIFVIGATNAPWLLDADIRTCFEKCIRVPLPEENARLMILKQHLGNMSGKLTEECIRTVANNTKDYSGADIVLVARDALMQPVRKIQSSTHFRKISSMCAGNEETIPEDFLVPCSPGDVGAIKMSWMEVPSEKLYVAPVTTENILESLSTTKPSIDEDYMKKLDKFMEVYGQSSLEH</sequence>
<dbReference type="InterPro" id="IPR050304">
    <property type="entry name" value="MT-severing_AAA_ATPase"/>
</dbReference>
<dbReference type="Pfam" id="PF17862">
    <property type="entry name" value="AAA_lid_3"/>
    <property type="match status" value="1"/>
</dbReference>
<reference evidence="5" key="2">
    <citation type="submission" date="2020-05" db="UniProtKB">
        <authorList>
            <consortium name="EnsemblMetazoa"/>
        </authorList>
    </citation>
    <scope>IDENTIFICATION</scope>
    <source>
        <strain evidence="5">LVP_AGWG</strain>
    </source>
</reference>
<dbReference type="AlphaFoldDB" id="A0A6I8TYY0"/>
<dbReference type="FunFam" id="1.10.8.60:FF:000015">
    <property type="entry name" value="vacuolar protein sorting-associated protein 4A"/>
    <property type="match status" value="1"/>
</dbReference>
<comment type="similarity">
    <text evidence="1">Belongs to the AAA ATPase family.</text>
</comment>
<protein>
    <recommendedName>
        <fullName evidence="4">AAA+ ATPase domain-containing protein</fullName>
    </recommendedName>
</protein>
<dbReference type="EnsemblMetazoa" id="AAEL020942-RB">
    <property type="protein sequence ID" value="AAEL020942-PB"/>
    <property type="gene ID" value="AAEL020942"/>
</dbReference>
<dbReference type="PANTHER" id="PTHR23074">
    <property type="entry name" value="AAA DOMAIN-CONTAINING"/>
    <property type="match status" value="1"/>
</dbReference>
<gene>
    <name evidence="5" type="primary">110675821</name>
</gene>
<dbReference type="GO" id="GO:0005524">
    <property type="term" value="F:ATP binding"/>
    <property type="evidence" value="ECO:0007669"/>
    <property type="project" value="UniProtKB-KW"/>
</dbReference>
<evidence type="ECO:0000313" key="6">
    <source>
        <dbReference type="Proteomes" id="UP000008820"/>
    </source>
</evidence>
<dbReference type="OrthoDB" id="29072at2759"/>
<dbReference type="InterPro" id="IPR041569">
    <property type="entry name" value="AAA_lid_3"/>
</dbReference>
<dbReference type="PANTHER" id="PTHR23074:SF83">
    <property type="entry name" value="VACUOLAR PROTEIN SORTING-ASSOCIATED PROTEIN 4A"/>
    <property type="match status" value="1"/>
</dbReference>
<dbReference type="InterPro" id="IPR003593">
    <property type="entry name" value="AAA+_ATPase"/>
</dbReference>
<dbReference type="EnsemblMetazoa" id="AAEL020942-RC">
    <property type="protein sequence ID" value="AAEL020942-PC"/>
    <property type="gene ID" value="AAEL020942"/>
</dbReference>
<evidence type="ECO:0000313" key="5">
    <source>
        <dbReference type="EnsemblMetazoa" id="AAEL020942-PC"/>
    </source>
</evidence>
<evidence type="ECO:0000259" key="4">
    <source>
        <dbReference type="SMART" id="SM00382"/>
    </source>
</evidence>
<evidence type="ECO:0000256" key="3">
    <source>
        <dbReference type="ARBA" id="ARBA00022840"/>
    </source>
</evidence>
<dbReference type="InterPro" id="IPR015415">
    <property type="entry name" value="Spast_Vps4_C"/>
</dbReference>
<dbReference type="GO" id="GO:0016197">
    <property type="term" value="P:endosomal transport"/>
    <property type="evidence" value="ECO:0007669"/>
    <property type="project" value="TreeGrafter"/>
</dbReference>
<accession>A0A6I8TYY0</accession>
<keyword evidence="2" id="KW-0547">Nucleotide-binding</keyword>
<proteinExistence type="inferred from homology"/>
<organism evidence="5 6">
    <name type="scientific">Aedes aegypti</name>
    <name type="common">Yellowfever mosquito</name>
    <name type="synonym">Culex aegypti</name>
    <dbReference type="NCBI Taxonomy" id="7159"/>
    <lineage>
        <taxon>Eukaryota</taxon>
        <taxon>Metazoa</taxon>
        <taxon>Ecdysozoa</taxon>
        <taxon>Arthropoda</taxon>
        <taxon>Hexapoda</taxon>
        <taxon>Insecta</taxon>
        <taxon>Pterygota</taxon>
        <taxon>Neoptera</taxon>
        <taxon>Endopterygota</taxon>
        <taxon>Diptera</taxon>
        <taxon>Nematocera</taxon>
        <taxon>Culicoidea</taxon>
        <taxon>Culicidae</taxon>
        <taxon>Culicinae</taxon>
        <taxon>Aedini</taxon>
        <taxon>Aedes</taxon>
        <taxon>Stegomyia</taxon>
    </lineage>
</organism>
<dbReference type="GO" id="GO:0007033">
    <property type="term" value="P:vacuole organization"/>
    <property type="evidence" value="ECO:0007669"/>
    <property type="project" value="TreeGrafter"/>
</dbReference>
<dbReference type="SMART" id="SM00382">
    <property type="entry name" value="AAA"/>
    <property type="match status" value="1"/>
</dbReference>
<dbReference type="Gene3D" id="1.10.8.60">
    <property type="match status" value="1"/>
</dbReference>
<keyword evidence="3" id="KW-0067">ATP-binding</keyword>
<dbReference type="Gene3D" id="3.40.50.300">
    <property type="entry name" value="P-loop containing nucleotide triphosphate hydrolases"/>
    <property type="match status" value="1"/>
</dbReference>
<feature type="domain" description="AAA+ ATPase" evidence="4">
    <location>
        <begin position="75"/>
        <end position="207"/>
    </location>
</feature>
<reference evidence="5 6" key="1">
    <citation type="submission" date="2017-06" db="EMBL/GenBank/DDBJ databases">
        <title>Aedes aegypti genome working group (AGWG) sequencing and assembly.</title>
        <authorList>
            <consortium name="Aedes aegypti Genome Working Group (AGWG)"/>
            <person name="Matthews B.J."/>
        </authorList>
    </citation>
    <scope>NUCLEOTIDE SEQUENCE [LARGE SCALE GENOMIC DNA]</scope>
    <source>
        <strain evidence="5 6">LVP_AGWG</strain>
    </source>
</reference>
<dbReference type="Pfam" id="PF09336">
    <property type="entry name" value="Vps4_C"/>
    <property type="match status" value="1"/>
</dbReference>
<dbReference type="Proteomes" id="UP000008820">
    <property type="component" value="Chromosome 1"/>
</dbReference>
<keyword evidence="6" id="KW-1185">Reference proteome</keyword>
<evidence type="ECO:0000256" key="2">
    <source>
        <dbReference type="ARBA" id="ARBA00022741"/>
    </source>
</evidence>
<dbReference type="InterPro" id="IPR003959">
    <property type="entry name" value="ATPase_AAA_core"/>
</dbReference>
<dbReference type="GO" id="GO:0016887">
    <property type="term" value="F:ATP hydrolysis activity"/>
    <property type="evidence" value="ECO:0007669"/>
    <property type="project" value="InterPro"/>
</dbReference>